<evidence type="ECO:0000313" key="8">
    <source>
        <dbReference type="Proteomes" id="UP001057877"/>
    </source>
</evidence>
<gene>
    <name evidence="7" type="ORF">L1F29_29720</name>
</gene>
<dbReference type="CDD" id="cd05299">
    <property type="entry name" value="CtBP_dh"/>
    <property type="match status" value="1"/>
</dbReference>
<evidence type="ECO:0000256" key="4">
    <source>
        <dbReference type="RuleBase" id="RU003719"/>
    </source>
</evidence>
<dbReference type="SUPFAM" id="SSF51735">
    <property type="entry name" value="NAD(P)-binding Rossmann-fold domains"/>
    <property type="match status" value="1"/>
</dbReference>
<dbReference type="Proteomes" id="UP001057877">
    <property type="component" value="Chromosome"/>
</dbReference>
<dbReference type="Gene3D" id="3.40.50.720">
    <property type="entry name" value="NAD(P)-binding Rossmann-like Domain"/>
    <property type="match status" value="2"/>
</dbReference>
<proteinExistence type="inferred from homology"/>
<organism evidence="7 8">
    <name type="scientific">Paenibacillus spongiae</name>
    <dbReference type="NCBI Taxonomy" id="2909671"/>
    <lineage>
        <taxon>Bacteria</taxon>
        <taxon>Bacillati</taxon>
        <taxon>Bacillota</taxon>
        <taxon>Bacilli</taxon>
        <taxon>Bacillales</taxon>
        <taxon>Paenibacillaceae</taxon>
        <taxon>Paenibacillus</taxon>
    </lineage>
</organism>
<keyword evidence="8" id="KW-1185">Reference proteome</keyword>
<dbReference type="InterPro" id="IPR029753">
    <property type="entry name" value="D-isomer_DH_CS"/>
</dbReference>
<name>A0ABY5SAJ2_9BACL</name>
<dbReference type="PANTHER" id="PTHR43761:SF1">
    <property type="entry name" value="D-ISOMER SPECIFIC 2-HYDROXYACID DEHYDROGENASE CATALYTIC DOMAIN-CONTAINING PROTEIN-RELATED"/>
    <property type="match status" value="1"/>
</dbReference>
<evidence type="ECO:0000259" key="5">
    <source>
        <dbReference type="Pfam" id="PF00389"/>
    </source>
</evidence>
<keyword evidence="2 4" id="KW-0560">Oxidoreductase</keyword>
<comment type="similarity">
    <text evidence="1 4">Belongs to the D-isomer specific 2-hydroxyacid dehydrogenase family.</text>
</comment>
<dbReference type="Pfam" id="PF02826">
    <property type="entry name" value="2-Hacid_dh_C"/>
    <property type="match status" value="1"/>
</dbReference>
<dbReference type="Pfam" id="PF00389">
    <property type="entry name" value="2-Hacid_dh"/>
    <property type="match status" value="1"/>
</dbReference>
<dbReference type="InterPro" id="IPR036291">
    <property type="entry name" value="NAD(P)-bd_dom_sf"/>
</dbReference>
<protein>
    <submittedName>
        <fullName evidence="7">C-terminal binding protein</fullName>
    </submittedName>
</protein>
<dbReference type="SUPFAM" id="SSF52283">
    <property type="entry name" value="Formate/glycerate dehydrogenase catalytic domain-like"/>
    <property type="match status" value="1"/>
</dbReference>
<evidence type="ECO:0000313" key="7">
    <source>
        <dbReference type="EMBL" id="UVI29550.1"/>
    </source>
</evidence>
<sequence length="322" mass="35686">MSKYKVAITDCRFPNIDLERQVLEPLDCEIRIGQCETENEILDLCEDADAVLTQWAPVTARAIKGMNRCKGIVRYGIGVDNVDLEAANQCSIPVVNIPDYAIDEVADHTLALLLSLVRKIPQIASQVRSGVWDIAPCRPIIGLQNKQLGLAGFGNIARAVAKRAQAFGLRVTAYDPNVDEEQFRIAGVEQTNWTALLQNSDILCAHLPLSQQTRHMLDKAAFARMKPTSYLINTSRGGVIDTEALIEALQNREIAGAALDVLEHEPISKSSPLLSMEQCIITSHCAWYSEDSLQRLQLYAALEIKRLLTGERPKHIVNSVQF</sequence>
<evidence type="ECO:0000256" key="3">
    <source>
        <dbReference type="ARBA" id="ARBA00023027"/>
    </source>
</evidence>
<keyword evidence="3" id="KW-0520">NAD</keyword>
<evidence type="ECO:0000256" key="1">
    <source>
        <dbReference type="ARBA" id="ARBA00005854"/>
    </source>
</evidence>
<dbReference type="PROSITE" id="PS00671">
    <property type="entry name" value="D_2_HYDROXYACID_DH_3"/>
    <property type="match status" value="1"/>
</dbReference>
<feature type="domain" description="D-isomer specific 2-hydroxyacid dehydrogenase NAD-binding" evidence="6">
    <location>
        <begin position="110"/>
        <end position="286"/>
    </location>
</feature>
<evidence type="ECO:0000256" key="2">
    <source>
        <dbReference type="ARBA" id="ARBA00023002"/>
    </source>
</evidence>
<feature type="domain" description="D-isomer specific 2-hydroxyacid dehydrogenase catalytic" evidence="5">
    <location>
        <begin position="20"/>
        <end position="318"/>
    </location>
</feature>
<reference evidence="7" key="1">
    <citation type="submission" date="2022-01" db="EMBL/GenBank/DDBJ databases">
        <title>Paenibacillus spongiae sp. nov., isolated from marine sponge.</title>
        <authorList>
            <person name="Li Z."/>
            <person name="Zhang M."/>
        </authorList>
    </citation>
    <scope>NUCLEOTIDE SEQUENCE</scope>
    <source>
        <strain evidence="7">PHS-Z3</strain>
    </source>
</reference>
<dbReference type="InterPro" id="IPR006140">
    <property type="entry name" value="D-isomer_DH_NAD-bd"/>
</dbReference>
<dbReference type="RefSeq" id="WP_258385639.1">
    <property type="nucleotide sequence ID" value="NZ_CP091430.1"/>
</dbReference>
<dbReference type="InterPro" id="IPR006139">
    <property type="entry name" value="D-isomer_2_OHA_DH_cat_dom"/>
</dbReference>
<evidence type="ECO:0000259" key="6">
    <source>
        <dbReference type="Pfam" id="PF02826"/>
    </source>
</evidence>
<accession>A0ABY5SAJ2</accession>
<dbReference type="InterPro" id="IPR050418">
    <property type="entry name" value="D-iso_2-hydroxyacid_DH_PdxB"/>
</dbReference>
<dbReference type="EMBL" id="CP091430">
    <property type="protein sequence ID" value="UVI29550.1"/>
    <property type="molecule type" value="Genomic_DNA"/>
</dbReference>
<dbReference type="PANTHER" id="PTHR43761">
    <property type="entry name" value="D-ISOMER SPECIFIC 2-HYDROXYACID DEHYDROGENASE FAMILY PROTEIN (AFU_ORTHOLOGUE AFUA_1G13630)"/>
    <property type="match status" value="1"/>
</dbReference>
<dbReference type="InterPro" id="IPR043322">
    <property type="entry name" value="CtBP"/>
</dbReference>